<keyword evidence="1" id="KW-0175">Coiled coil</keyword>
<evidence type="ECO:0000256" key="1">
    <source>
        <dbReference type="SAM" id="Coils"/>
    </source>
</evidence>
<protein>
    <submittedName>
        <fullName evidence="2">Uncharacterized protein</fullName>
    </submittedName>
</protein>
<dbReference type="EMBL" id="MN738852">
    <property type="protein sequence ID" value="QHT28106.1"/>
    <property type="molecule type" value="Genomic_DNA"/>
</dbReference>
<organism evidence="2">
    <name type="scientific">viral metagenome</name>
    <dbReference type="NCBI Taxonomy" id="1070528"/>
    <lineage>
        <taxon>unclassified sequences</taxon>
        <taxon>metagenomes</taxon>
        <taxon>organismal metagenomes</taxon>
    </lineage>
</organism>
<accession>A0A6C0EG04</accession>
<feature type="coiled-coil region" evidence="1">
    <location>
        <begin position="218"/>
        <end position="278"/>
    </location>
</feature>
<reference evidence="2" key="1">
    <citation type="journal article" date="2020" name="Nature">
        <title>Giant virus diversity and host interactions through global metagenomics.</title>
        <authorList>
            <person name="Schulz F."/>
            <person name="Roux S."/>
            <person name="Paez-Espino D."/>
            <person name="Jungbluth S."/>
            <person name="Walsh D.A."/>
            <person name="Denef V.J."/>
            <person name="McMahon K.D."/>
            <person name="Konstantinidis K.T."/>
            <person name="Eloe-Fadrosh E.A."/>
            <person name="Kyrpides N.C."/>
            <person name="Woyke T."/>
        </authorList>
    </citation>
    <scope>NUCLEOTIDE SEQUENCE</scope>
    <source>
        <strain evidence="2">GVMAG-M-3300001348-25</strain>
    </source>
</reference>
<proteinExistence type="predicted"/>
<evidence type="ECO:0000313" key="2">
    <source>
        <dbReference type="EMBL" id="QHT28106.1"/>
    </source>
</evidence>
<name>A0A6C0EG04_9ZZZZ</name>
<dbReference type="AlphaFoldDB" id="A0A6C0EG04"/>
<sequence length="278" mass="32632">MNSNENKEMLWELLRDNNAFRGLTNTQYNNVITIFNTTLNQTTTANKPLMELNKEFISSMLEQLNSIKMNTLSDNVKNNIVDPKVLTHQEIQKQKRSEFENNLEKRQGEFTKYMKIHVPDAIDFGDNIKEEPISNVDSLIHEKMKERSYDVFDKQEEKTNNETDISNGIKEIEVVDNKLLIKEIEVVDSEPLIKETNSSHEDSNEKMKYNQIEENAIVQNLIKRIEVLEETQQEMKAHMSEIQEKMLENINANQEKKMQDIEQNIENTIENIHNNTEE</sequence>